<feature type="region of interest" description="Disordered" evidence="1">
    <location>
        <begin position="23"/>
        <end position="73"/>
    </location>
</feature>
<evidence type="ECO:0000256" key="1">
    <source>
        <dbReference type="SAM" id="MobiDB-lite"/>
    </source>
</evidence>
<feature type="signal peptide" evidence="2">
    <location>
        <begin position="1"/>
        <end position="19"/>
    </location>
</feature>
<sequence length="73" mass="7395">MNKLLFGLGFLLLLFMCWAGRTTPQSPNASRRQPAAGCPHAASSGGAVSSICQPQDARSPLPTEAPEAAGAGG</sequence>
<feature type="chain" id="PRO_5047021209" description="Secreted protein" evidence="2">
    <location>
        <begin position="20"/>
        <end position="73"/>
    </location>
</feature>
<keyword evidence="2" id="KW-0732">Signal</keyword>
<protein>
    <recommendedName>
        <fullName evidence="5">Secreted protein</fullName>
    </recommendedName>
</protein>
<evidence type="ECO:0008006" key="5">
    <source>
        <dbReference type="Google" id="ProtNLM"/>
    </source>
</evidence>
<dbReference type="RefSeq" id="WP_305005415.1">
    <property type="nucleotide sequence ID" value="NZ_JAUQSY010000003.1"/>
</dbReference>
<reference evidence="3" key="1">
    <citation type="submission" date="2023-07" db="EMBL/GenBank/DDBJ databases">
        <authorList>
            <person name="Kim M.K."/>
        </authorList>
    </citation>
    <scope>NUCLEOTIDE SEQUENCE</scope>
    <source>
        <strain evidence="3">ASUV-10-1</strain>
    </source>
</reference>
<comment type="caution">
    <text evidence="3">The sequence shown here is derived from an EMBL/GenBank/DDBJ whole genome shotgun (WGS) entry which is preliminary data.</text>
</comment>
<dbReference type="EMBL" id="JAUQSY010000003">
    <property type="protein sequence ID" value="MDO7874098.1"/>
    <property type="molecule type" value="Genomic_DNA"/>
</dbReference>
<keyword evidence="4" id="KW-1185">Reference proteome</keyword>
<evidence type="ECO:0000313" key="4">
    <source>
        <dbReference type="Proteomes" id="UP001176429"/>
    </source>
</evidence>
<gene>
    <name evidence="3" type="ORF">Q5H93_05085</name>
</gene>
<dbReference type="Proteomes" id="UP001176429">
    <property type="component" value="Unassembled WGS sequence"/>
</dbReference>
<name>A0ABT9B7C1_9BACT</name>
<evidence type="ECO:0000313" key="3">
    <source>
        <dbReference type="EMBL" id="MDO7874098.1"/>
    </source>
</evidence>
<evidence type="ECO:0000256" key="2">
    <source>
        <dbReference type="SAM" id="SignalP"/>
    </source>
</evidence>
<organism evidence="3 4">
    <name type="scientific">Hymenobacter aranciens</name>
    <dbReference type="NCBI Taxonomy" id="3063996"/>
    <lineage>
        <taxon>Bacteria</taxon>
        <taxon>Pseudomonadati</taxon>
        <taxon>Bacteroidota</taxon>
        <taxon>Cytophagia</taxon>
        <taxon>Cytophagales</taxon>
        <taxon>Hymenobacteraceae</taxon>
        <taxon>Hymenobacter</taxon>
    </lineage>
</organism>
<accession>A0ABT9B7C1</accession>
<proteinExistence type="predicted"/>